<organism evidence="3 4">
    <name type="scientific">Streptomyces demainii</name>
    <dbReference type="NCBI Taxonomy" id="588122"/>
    <lineage>
        <taxon>Bacteria</taxon>
        <taxon>Bacillati</taxon>
        <taxon>Actinomycetota</taxon>
        <taxon>Actinomycetes</taxon>
        <taxon>Kitasatosporales</taxon>
        <taxon>Streptomycetaceae</taxon>
        <taxon>Streptomyces</taxon>
    </lineage>
</organism>
<dbReference type="InterPro" id="IPR013120">
    <property type="entry name" value="FAR_NAD-bd"/>
</dbReference>
<dbReference type="PANTHER" id="PTHR43245">
    <property type="entry name" value="BIFUNCTIONAL POLYMYXIN RESISTANCE PROTEIN ARNA"/>
    <property type="match status" value="1"/>
</dbReference>
<dbReference type="Proteomes" id="UP001234880">
    <property type="component" value="Unassembled WGS sequence"/>
</dbReference>
<sequence length="350" mass="38213">MTTPARILVTGATGTVGSVILRALDAAGHQVHGVSRRGGAGPRQHTWRLGQEEPPPELRVPWDAVVHCAADTRWNLPYEQAEQANVEPLRGVLSLIGPETHLIHLSTSYATGLEGDISSHSPDAYRNSYEWSKATAERLVRATRDSADIVRFPIVMGARADGALDRFSGFFWLPASLCSGAVPALVGEKDGLMDIVSTEDIAAHVTRLIATGPPAGHRLSILGRGKEAQRMEDVFETIRAALNSWRSANGVPLLERLPHVTPEQWNRFHLPFAEQHLDRAQLLRVTAFRAYQGYLSVTEPFDVTTQVADSKQALFLSMRLWAETHEGAARRIPQPWKERSAPAAAGAGGP</sequence>
<evidence type="ECO:0000259" key="2">
    <source>
        <dbReference type="Pfam" id="PF07993"/>
    </source>
</evidence>
<feature type="region of interest" description="Disordered" evidence="1">
    <location>
        <begin position="331"/>
        <end position="350"/>
    </location>
</feature>
<evidence type="ECO:0000256" key="1">
    <source>
        <dbReference type="SAM" id="MobiDB-lite"/>
    </source>
</evidence>
<dbReference type="RefSeq" id="WP_064457752.1">
    <property type="nucleotide sequence ID" value="NZ_JAURUE010000002.1"/>
</dbReference>
<accession>A0ABT9L0F8</accession>
<comment type="caution">
    <text evidence="3">The sequence shown here is derived from an EMBL/GenBank/DDBJ whole genome shotgun (WGS) entry which is preliminary data.</text>
</comment>
<feature type="compositionally biased region" description="Low complexity" evidence="1">
    <location>
        <begin position="341"/>
        <end position="350"/>
    </location>
</feature>
<feature type="region of interest" description="Disordered" evidence="1">
    <location>
        <begin position="32"/>
        <end position="54"/>
    </location>
</feature>
<proteinExistence type="predicted"/>
<dbReference type="EMBL" id="JAURUE010000002">
    <property type="protein sequence ID" value="MDP9613222.1"/>
    <property type="molecule type" value="Genomic_DNA"/>
</dbReference>
<evidence type="ECO:0000313" key="3">
    <source>
        <dbReference type="EMBL" id="MDP9613222.1"/>
    </source>
</evidence>
<dbReference type="InterPro" id="IPR036291">
    <property type="entry name" value="NAD(P)-bd_dom_sf"/>
</dbReference>
<reference evidence="3 4" key="1">
    <citation type="submission" date="2023-07" db="EMBL/GenBank/DDBJ databases">
        <title>Sequencing the genomes of 1000 actinobacteria strains.</title>
        <authorList>
            <person name="Klenk H.-P."/>
        </authorList>
    </citation>
    <scope>NUCLEOTIDE SEQUENCE [LARGE SCALE GENOMIC DNA]</scope>
    <source>
        <strain evidence="3 4">DSM 41600</strain>
    </source>
</reference>
<dbReference type="Gene3D" id="3.40.50.720">
    <property type="entry name" value="NAD(P)-binding Rossmann-like Domain"/>
    <property type="match status" value="1"/>
</dbReference>
<dbReference type="InterPro" id="IPR050177">
    <property type="entry name" value="Lipid_A_modif_metabolic_enz"/>
</dbReference>
<dbReference type="SUPFAM" id="SSF51735">
    <property type="entry name" value="NAD(P)-binding Rossmann-fold domains"/>
    <property type="match status" value="1"/>
</dbReference>
<feature type="domain" description="Thioester reductase (TE)" evidence="2">
    <location>
        <begin position="63"/>
        <end position="201"/>
    </location>
</feature>
<gene>
    <name evidence="3" type="ORF">JOF35_005560</name>
</gene>
<dbReference type="Pfam" id="PF07993">
    <property type="entry name" value="NAD_binding_4"/>
    <property type="match status" value="1"/>
</dbReference>
<evidence type="ECO:0000313" key="4">
    <source>
        <dbReference type="Proteomes" id="UP001234880"/>
    </source>
</evidence>
<name>A0ABT9L0F8_9ACTN</name>
<dbReference type="PANTHER" id="PTHR43245:SF51">
    <property type="entry name" value="SHORT CHAIN DEHYDROGENASE_REDUCTASE FAMILY 42E, MEMBER 2"/>
    <property type="match status" value="1"/>
</dbReference>
<protein>
    <submittedName>
        <fullName evidence="3">Nucleoside-diphosphate-sugar epimerase</fullName>
    </submittedName>
</protein>
<keyword evidence="4" id="KW-1185">Reference proteome</keyword>